<comment type="caution">
    <text evidence="2">The sequence shown here is derived from an EMBL/GenBank/DDBJ whole genome shotgun (WGS) entry which is preliminary data.</text>
</comment>
<reference evidence="2 3" key="1">
    <citation type="submission" date="2024-10" db="EMBL/GenBank/DDBJ databases">
        <title>The Natural Products Discovery Center: Release of the First 8490 Sequenced Strains for Exploring Actinobacteria Biosynthetic Diversity.</title>
        <authorList>
            <person name="Kalkreuter E."/>
            <person name="Kautsar S.A."/>
            <person name="Yang D."/>
            <person name="Bader C.D."/>
            <person name="Teijaro C.N."/>
            <person name="Fluegel L."/>
            <person name="Davis C.M."/>
            <person name="Simpson J.R."/>
            <person name="Lauterbach L."/>
            <person name="Steele A.D."/>
            <person name="Gui C."/>
            <person name="Meng S."/>
            <person name="Li G."/>
            <person name="Viehrig K."/>
            <person name="Ye F."/>
            <person name="Su P."/>
            <person name="Kiefer A.F."/>
            <person name="Nichols A."/>
            <person name="Cepeda A.J."/>
            <person name="Yan W."/>
            <person name="Fan B."/>
            <person name="Jiang Y."/>
            <person name="Adhikari A."/>
            <person name="Zheng C.-J."/>
            <person name="Schuster L."/>
            <person name="Cowan T.M."/>
            <person name="Smanski M.J."/>
            <person name="Chevrette M.G."/>
            <person name="De Carvalho L.P.S."/>
            <person name="Shen B."/>
        </authorList>
    </citation>
    <scope>NUCLEOTIDE SEQUENCE [LARGE SCALE GENOMIC DNA]</scope>
    <source>
        <strain evidence="2 3">NPDC020602</strain>
    </source>
</reference>
<organism evidence="2 3">
    <name type="scientific">Streptomyces litmocidini</name>
    <dbReference type="NCBI Taxonomy" id="67318"/>
    <lineage>
        <taxon>Bacteria</taxon>
        <taxon>Bacillati</taxon>
        <taxon>Actinomycetota</taxon>
        <taxon>Actinomycetes</taxon>
        <taxon>Kitasatosporales</taxon>
        <taxon>Streptomycetaceae</taxon>
        <taxon>Streptomyces</taxon>
    </lineage>
</organism>
<evidence type="ECO:0000256" key="1">
    <source>
        <dbReference type="SAM" id="SignalP"/>
    </source>
</evidence>
<dbReference type="EMBL" id="JBIRUI010000012">
    <property type="protein sequence ID" value="MFI1717066.1"/>
    <property type="molecule type" value="Genomic_DNA"/>
</dbReference>
<evidence type="ECO:0000313" key="2">
    <source>
        <dbReference type="EMBL" id="MFI1717066.1"/>
    </source>
</evidence>
<proteinExistence type="predicted"/>
<keyword evidence="1" id="KW-0732">Signal</keyword>
<name>A0ABW7UBP1_9ACTN</name>
<accession>A0ABW7UBP1</accession>
<protein>
    <recommendedName>
        <fullName evidence="4">Secreted protein</fullName>
    </recommendedName>
</protein>
<evidence type="ECO:0000313" key="3">
    <source>
        <dbReference type="Proteomes" id="UP001611339"/>
    </source>
</evidence>
<feature type="signal peptide" evidence="1">
    <location>
        <begin position="1"/>
        <end position="23"/>
    </location>
</feature>
<sequence length="77" mass="7693">MRSLAASVLAVGILFGGAGAALAHDGVGIGRFSEGGSAFASHCAVAGVPSVYGTIFTASCSEKGWEEGAEFEYLNAH</sequence>
<evidence type="ECO:0008006" key="4">
    <source>
        <dbReference type="Google" id="ProtNLM"/>
    </source>
</evidence>
<keyword evidence="3" id="KW-1185">Reference proteome</keyword>
<dbReference type="RefSeq" id="WP_148086964.1">
    <property type="nucleotide sequence ID" value="NZ_JBEYXG010000002.1"/>
</dbReference>
<dbReference type="Proteomes" id="UP001611339">
    <property type="component" value="Unassembled WGS sequence"/>
</dbReference>
<feature type="chain" id="PRO_5046205850" description="Secreted protein" evidence="1">
    <location>
        <begin position="24"/>
        <end position="77"/>
    </location>
</feature>
<gene>
    <name evidence="2" type="ORF">ACH407_26285</name>
</gene>